<dbReference type="EMBL" id="JAGSXH010000167">
    <property type="protein sequence ID" value="MBS2966586.1"/>
    <property type="molecule type" value="Genomic_DNA"/>
</dbReference>
<dbReference type="Proteomes" id="UP000677913">
    <property type="component" value="Unassembled WGS sequence"/>
</dbReference>
<evidence type="ECO:0000313" key="3">
    <source>
        <dbReference type="Proteomes" id="UP000677913"/>
    </source>
</evidence>
<organism evidence="2 3">
    <name type="scientific">Actinocrinis puniceicyclus</name>
    <dbReference type="NCBI Taxonomy" id="977794"/>
    <lineage>
        <taxon>Bacteria</taxon>
        <taxon>Bacillati</taxon>
        <taxon>Actinomycetota</taxon>
        <taxon>Actinomycetes</taxon>
        <taxon>Catenulisporales</taxon>
        <taxon>Actinospicaceae</taxon>
        <taxon>Actinocrinis</taxon>
    </lineage>
</organism>
<gene>
    <name evidence="2" type="ORF">KGA66_26345</name>
</gene>
<protein>
    <submittedName>
        <fullName evidence="2">Uncharacterized protein</fullName>
    </submittedName>
</protein>
<evidence type="ECO:0000313" key="2">
    <source>
        <dbReference type="EMBL" id="MBS2966586.1"/>
    </source>
</evidence>
<evidence type="ECO:0000256" key="1">
    <source>
        <dbReference type="SAM" id="MobiDB-lite"/>
    </source>
</evidence>
<feature type="region of interest" description="Disordered" evidence="1">
    <location>
        <begin position="116"/>
        <end position="148"/>
    </location>
</feature>
<accession>A0A8J7WQ32</accession>
<reference evidence="2" key="1">
    <citation type="submission" date="2021-04" db="EMBL/GenBank/DDBJ databases">
        <title>Genome based classification of Actinospica acidithermotolerans sp. nov., an actinobacterium isolated from an Indonesian hot spring.</title>
        <authorList>
            <person name="Kusuma A.B."/>
            <person name="Putra K.E."/>
            <person name="Nafisah S."/>
            <person name="Loh J."/>
            <person name="Nouioui I."/>
            <person name="Goodfellow M."/>
        </authorList>
    </citation>
    <scope>NUCLEOTIDE SEQUENCE</scope>
    <source>
        <strain evidence="2">DSM 45618</strain>
    </source>
</reference>
<keyword evidence="3" id="KW-1185">Reference proteome</keyword>
<proteinExistence type="predicted"/>
<comment type="caution">
    <text evidence="2">The sequence shown here is derived from an EMBL/GenBank/DDBJ whole genome shotgun (WGS) entry which is preliminary data.</text>
</comment>
<dbReference type="AlphaFoldDB" id="A0A8J7WQ32"/>
<dbReference type="RefSeq" id="WP_211471807.1">
    <property type="nucleotide sequence ID" value="NZ_JAGSXH010000167.1"/>
</dbReference>
<sequence>MITYWQGEIQLAESTGVCALGASLPQDQTTACVMLAAILVRNFAADCWPGWYRAQVYCADDTATVLEGDTRVRLARVLFDRRERPEFTVSALTAVRATLLAMTLGEPSRPAVAAMDRTTASAVGRPAPGPPPELNHSPSARSMPFRYG</sequence>
<name>A0A8J7WQ32_9ACTN</name>